<organism evidence="4 5">
    <name type="scientific">Siminovitchia terrae</name>
    <name type="common">Bacillus terrae</name>
    <dbReference type="NCBI Taxonomy" id="1914933"/>
    <lineage>
        <taxon>Bacteria</taxon>
        <taxon>Bacillati</taxon>
        <taxon>Bacillota</taxon>
        <taxon>Bacilli</taxon>
        <taxon>Bacillales</taxon>
        <taxon>Bacillaceae</taxon>
        <taxon>Siminovitchia</taxon>
    </lineage>
</organism>
<dbReference type="PANTHER" id="PTHR34135">
    <property type="entry name" value="LYSOZYME"/>
    <property type="match status" value="1"/>
</dbReference>
<keyword evidence="6" id="KW-1185">Reference proteome</keyword>
<dbReference type="PROSITE" id="PS51782">
    <property type="entry name" value="LYSM"/>
    <property type="match status" value="2"/>
</dbReference>
<evidence type="ECO:0000313" key="4">
    <source>
        <dbReference type="EMBL" id="RST58669.1"/>
    </source>
</evidence>
<dbReference type="Proteomes" id="UP000287296">
    <property type="component" value="Unassembled WGS sequence"/>
</dbReference>
<dbReference type="GO" id="GO:0016052">
    <property type="term" value="P:carbohydrate catabolic process"/>
    <property type="evidence" value="ECO:0007669"/>
    <property type="project" value="TreeGrafter"/>
</dbReference>
<name>A0A429X5M5_SIMTE</name>
<dbReference type="InterPro" id="IPR002053">
    <property type="entry name" value="Glyco_hydro_25"/>
</dbReference>
<evidence type="ECO:0000256" key="1">
    <source>
        <dbReference type="ARBA" id="ARBA00010646"/>
    </source>
</evidence>
<dbReference type="CDD" id="cd06523">
    <property type="entry name" value="GH25_PlyB-like"/>
    <property type="match status" value="1"/>
</dbReference>
<dbReference type="CDD" id="cd00118">
    <property type="entry name" value="LysM"/>
    <property type="match status" value="2"/>
</dbReference>
<reference evidence="4 5" key="1">
    <citation type="submission" date="2018-12" db="EMBL/GenBank/DDBJ databases">
        <authorList>
            <person name="Sun L."/>
            <person name="Chen Z."/>
        </authorList>
    </citation>
    <scope>NUCLEOTIDE SEQUENCE [LARGE SCALE GENOMIC DNA]</scope>
    <source>
        <strain evidence="4 5">LMG 29736</strain>
    </source>
</reference>
<dbReference type="EMBL" id="QYTW02000018">
    <property type="protein sequence ID" value="RST58669.1"/>
    <property type="molecule type" value="Genomic_DNA"/>
</dbReference>
<dbReference type="InterPro" id="IPR017853">
    <property type="entry name" value="GH"/>
</dbReference>
<comment type="similarity">
    <text evidence="1">Belongs to the glycosyl hydrolase 25 family.</text>
</comment>
<evidence type="ECO:0000313" key="5">
    <source>
        <dbReference type="Proteomes" id="UP000287296"/>
    </source>
</evidence>
<comment type="caution">
    <text evidence="4">The sequence shown here is derived from an EMBL/GenBank/DDBJ whole genome shotgun (WGS) entry which is preliminary data.</text>
</comment>
<dbReference type="Proteomes" id="UP000680670">
    <property type="component" value="Unassembled WGS sequence"/>
</dbReference>
<dbReference type="GO" id="GO:0016998">
    <property type="term" value="P:cell wall macromolecule catabolic process"/>
    <property type="evidence" value="ECO:0007669"/>
    <property type="project" value="InterPro"/>
</dbReference>
<dbReference type="GO" id="GO:0009253">
    <property type="term" value="P:peptidoglycan catabolic process"/>
    <property type="evidence" value="ECO:0007669"/>
    <property type="project" value="InterPro"/>
</dbReference>
<dbReference type="InterPro" id="IPR036779">
    <property type="entry name" value="LysM_dom_sf"/>
</dbReference>
<reference evidence="3 6" key="2">
    <citation type="submission" date="2021-03" db="EMBL/GenBank/DDBJ databases">
        <title>Antimicrobial resistance genes in bacteria isolated from Japanese honey, and their potential for conferring macrolide and lincosamide resistance in the American foulbrood pathogen Paenibacillus larvae.</title>
        <authorList>
            <person name="Okamoto M."/>
            <person name="Kumagai M."/>
            <person name="Kanamori H."/>
            <person name="Takamatsu D."/>
        </authorList>
    </citation>
    <scope>NUCLEOTIDE SEQUENCE [LARGE SCALE GENOMIC DNA]</scope>
    <source>
        <strain evidence="3 6">J6TS1</strain>
    </source>
</reference>
<evidence type="ECO:0000313" key="3">
    <source>
        <dbReference type="EMBL" id="GIN96203.1"/>
    </source>
</evidence>
<dbReference type="Gene3D" id="3.10.350.10">
    <property type="entry name" value="LysM domain"/>
    <property type="match status" value="2"/>
</dbReference>
<feature type="domain" description="LysM" evidence="2">
    <location>
        <begin position="208"/>
        <end position="252"/>
    </location>
</feature>
<dbReference type="GO" id="GO:0003796">
    <property type="term" value="F:lysozyme activity"/>
    <property type="evidence" value="ECO:0007669"/>
    <property type="project" value="InterPro"/>
</dbReference>
<feature type="domain" description="LysM" evidence="2">
    <location>
        <begin position="266"/>
        <end position="310"/>
    </location>
</feature>
<dbReference type="InterPro" id="IPR018392">
    <property type="entry name" value="LysM"/>
</dbReference>
<dbReference type="SUPFAM" id="SSF54106">
    <property type="entry name" value="LysM domain"/>
    <property type="match status" value="2"/>
</dbReference>
<sequence length="311" mass="34613">MSKIADLSHHQGTIDWTKASQELIFAILRVQDGSRVIDRQYKNYVAGAKKYCVPFGNYAFTRFVSINDAKVEAKDFWNRADKTAEFWIADVEVKTMGDMRAGAQAFIDELQCLGAKKVGLYVGHHVYKQFQANKIKADFVWIPRYGGQEPSYPCDLWQYTETGQLAGVASNVNLNRLTGSKSLAYFIGTPVKTPAPNPVVKPVSNTGDSYTVKSGDTLSAIAARYKTSVSEFARLNGIKKPDLINLTQKIKIPGSAPAKAPTQKAVYHTVKHGDTVSRLAVKYKVTQAQIKSWNKLKDINKIYVGQKLRVK</sequence>
<dbReference type="EMBL" id="BORJ01000004">
    <property type="protein sequence ID" value="GIN96203.1"/>
    <property type="molecule type" value="Genomic_DNA"/>
</dbReference>
<dbReference type="OrthoDB" id="9802228at2"/>
<protein>
    <submittedName>
        <fullName evidence="4">LysM peptidoglycan-binding domain-containing protein</fullName>
    </submittedName>
</protein>
<dbReference type="SUPFAM" id="SSF51445">
    <property type="entry name" value="(Trans)glycosidases"/>
    <property type="match status" value="1"/>
</dbReference>
<dbReference type="Pfam" id="PF01183">
    <property type="entry name" value="Glyco_hydro_25"/>
    <property type="match status" value="1"/>
</dbReference>
<dbReference type="PROSITE" id="PS51904">
    <property type="entry name" value="GLYCOSYL_HYDROL_F25_2"/>
    <property type="match status" value="1"/>
</dbReference>
<evidence type="ECO:0000259" key="2">
    <source>
        <dbReference type="PROSITE" id="PS51782"/>
    </source>
</evidence>
<evidence type="ECO:0000313" key="6">
    <source>
        <dbReference type="Proteomes" id="UP000680670"/>
    </source>
</evidence>
<dbReference type="RefSeq" id="WP_120117627.1">
    <property type="nucleotide sequence ID" value="NZ_BORI01000015.1"/>
</dbReference>
<gene>
    <name evidence="4" type="ORF">D5F11_016715</name>
    <name evidence="3" type="ORF">J6TS1_20730</name>
</gene>
<dbReference type="AlphaFoldDB" id="A0A429X5M5"/>
<dbReference type="Gene3D" id="3.20.20.80">
    <property type="entry name" value="Glycosidases"/>
    <property type="match status" value="1"/>
</dbReference>
<dbReference type="Pfam" id="PF01476">
    <property type="entry name" value="LysM"/>
    <property type="match status" value="2"/>
</dbReference>
<accession>A0A429X5M5</accession>
<proteinExistence type="inferred from homology"/>
<dbReference type="SMART" id="SM00257">
    <property type="entry name" value="LysM"/>
    <property type="match status" value="2"/>
</dbReference>
<dbReference type="PANTHER" id="PTHR34135:SF1">
    <property type="entry name" value="GLYCOSYL HYDROLASE FAMILY 25"/>
    <property type="match status" value="1"/>
</dbReference>